<keyword evidence="7" id="KW-0496">Mitochondrion</keyword>
<evidence type="ECO:0000256" key="1">
    <source>
        <dbReference type="ARBA" id="ARBA00004448"/>
    </source>
</evidence>
<dbReference type="HOGENOM" id="CLU_029282_5_0_1"/>
<feature type="domain" description="Membrane insertase YidC/Oxa/ALB C-terminal" evidence="11">
    <location>
        <begin position="174"/>
        <end position="364"/>
    </location>
</feature>
<dbReference type="NCBIfam" id="TIGR03592">
    <property type="entry name" value="yidC_oxa1_cterm"/>
    <property type="match status" value="1"/>
</dbReference>
<dbReference type="GO" id="GO:0032979">
    <property type="term" value="P:protein insertion into mitochondrial inner membrane from matrix"/>
    <property type="evidence" value="ECO:0007669"/>
    <property type="project" value="TreeGrafter"/>
</dbReference>
<dbReference type="RefSeq" id="XP_007728595.1">
    <property type="nucleotide sequence ID" value="XM_007730405.1"/>
</dbReference>
<dbReference type="InterPro" id="IPR028055">
    <property type="entry name" value="YidC/Oxa/ALB_C"/>
</dbReference>
<evidence type="ECO:0000259" key="11">
    <source>
        <dbReference type="Pfam" id="PF02096"/>
    </source>
</evidence>
<feature type="region of interest" description="Disordered" evidence="10">
    <location>
        <begin position="43"/>
        <end position="102"/>
    </location>
</feature>
<dbReference type="OrthoDB" id="2148490at2759"/>
<keyword evidence="5" id="KW-0809">Transit peptide</keyword>
<evidence type="ECO:0000313" key="13">
    <source>
        <dbReference type="Proteomes" id="UP000019478"/>
    </source>
</evidence>
<reference evidence="12 13" key="1">
    <citation type="submission" date="2013-03" db="EMBL/GenBank/DDBJ databases">
        <title>The Genome Sequence of Capronia epimyces CBS 606.96.</title>
        <authorList>
            <consortium name="The Broad Institute Genomics Platform"/>
            <person name="Cuomo C."/>
            <person name="de Hoog S."/>
            <person name="Gorbushina A."/>
            <person name="Walker B."/>
            <person name="Young S.K."/>
            <person name="Zeng Q."/>
            <person name="Gargeya S."/>
            <person name="Fitzgerald M."/>
            <person name="Haas B."/>
            <person name="Abouelleil A."/>
            <person name="Allen A.W."/>
            <person name="Alvarado L."/>
            <person name="Arachchi H.M."/>
            <person name="Berlin A.M."/>
            <person name="Chapman S.B."/>
            <person name="Gainer-Dewar J."/>
            <person name="Goldberg J."/>
            <person name="Griggs A."/>
            <person name="Gujja S."/>
            <person name="Hansen M."/>
            <person name="Howarth C."/>
            <person name="Imamovic A."/>
            <person name="Ireland A."/>
            <person name="Larimer J."/>
            <person name="McCowan C."/>
            <person name="Murphy C."/>
            <person name="Pearson M."/>
            <person name="Poon T.W."/>
            <person name="Priest M."/>
            <person name="Roberts A."/>
            <person name="Saif S."/>
            <person name="Shea T."/>
            <person name="Sisk P."/>
            <person name="Sykes S."/>
            <person name="Wortman J."/>
            <person name="Nusbaum C."/>
            <person name="Birren B."/>
        </authorList>
    </citation>
    <scope>NUCLEOTIDE SEQUENCE [LARGE SCALE GENOMIC DNA]</scope>
    <source>
        <strain evidence="12 13">CBS 606.96</strain>
    </source>
</reference>
<evidence type="ECO:0000256" key="3">
    <source>
        <dbReference type="ARBA" id="ARBA00022692"/>
    </source>
</evidence>
<feature type="region of interest" description="Disordered" evidence="10">
    <location>
        <begin position="466"/>
        <end position="510"/>
    </location>
</feature>
<keyword evidence="13" id="KW-1185">Reference proteome</keyword>
<dbReference type="InterPro" id="IPR001708">
    <property type="entry name" value="YidC/ALB3/OXA1/COX18"/>
</dbReference>
<name>W9YPV8_9EURO</name>
<keyword evidence="6" id="KW-1133">Transmembrane helix</keyword>
<feature type="compositionally biased region" description="Low complexity" evidence="10">
    <location>
        <begin position="55"/>
        <end position="75"/>
    </location>
</feature>
<dbReference type="PANTHER" id="PTHR12428:SF66">
    <property type="entry name" value="MITOCHONDRIAL INNER MEMBRANE PROTEIN OXA1L"/>
    <property type="match status" value="1"/>
</dbReference>
<protein>
    <recommendedName>
        <fullName evidence="11">Membrane insertase YidC/Oxa/ALB C-terminal domain-containing protein</fullName>
    </recommendedName>
</protein>
<dbReference type="CDD" id="cd20069">
    <property type="entry name" value="5TM_Oxa1-like"/>
    <property type="match status" value="1"/>
</dbReference>
<evidence type="ECO:0000256" key="8">
    <source>
        <dbReference type="ARBA" id="ARBA00023136"/>
    </source>
</evidence>
<evidence type="ECO:0000256" key="2">
    <source>
        <dbReference type="ARBA" id="ARBA00009877"/>
    </source>
</evidence>
<comment type="caution">
    <text evidence="12">The sequence shown here is derived from an EMBL/GenBank/DDBJ whole genome shotgun (WGS) entry which is preliminary data.</text>
</comment>
<comment type="subcellular location">
    <subcellularLocation>
        <location evidence="9">Membrane</location>
        <topology evidence="9">Multi-pass membrane protein</topology>
    </subcellularLocation>
    <subcellularLocation>
        <location evidence="1">Mitochondrion inner membrane</location>
        <topology evidence="1">Multi-pass membrane protein</topology>
    </subcellularLocation>
</comment>
<keyword evidence="4" id="KW-0999">Mitochondrion inner membrane</keyword>
<comment type="similarity">
    <text evidence="2 9">Belongs to the OXA1/ALB3/YidC family.</text>
</comment>
<evidence type="ECO:0000256" key="5">
    <source>
        <dbReference type="ARBA" id="ARBA00022946"/>
    </source>
</evidence>
<evidence type="ECO:0000313" key="12">
    <source>
        <dbReference type="EMBL" id="EXJ91705.1"/>
    </source>
</evidence>
<sequence>MSPTLIDQFTFQASRVARPTARQTQRPAVTGLRTLQQSRSLSLFGWGGKGNTEGSTATPPSTTEATSSSQTVVESARSVKASHATSDAPDLTFSHPHPVSDAEPEALRNLENSILKPHGTAPPTSEISETPDLASIPEGLGYLKDACGLDFGWGPTAMMEVLLEHLHITAGLSWSASIIGLALLVRLVCVPTIISGSDQSAKLREVQGVVAPLRAELQEALRSNNRQVAMEKQVALRAINQDYGISLPKAFAGVLLQIPLGFGAFRLLRNAGTLPVPGLEAEQFLWLTSLSMGDPTYLLPGMIGVMTYFNFKVSMRASTAGNVARIALPVVPVVSFVCLAFQPAAVQIYFLVNGIFTQIQSLLLFNPRVRQWMNLTALPEPGNPASPTSFSKMNVVNVEDRPLTVATPPPARPTTDRSIIDKGVDLVKERGQEAWKSTVGNMSEAWQKERLKKIEQEKRAKRAATVAKYEAQRRQDLEEQRFHRNAGAVGPMRINRKSEAPLASRRQEEN</sequence>
<evidence type="ECO:0000256" key="9">
    <source>
        <dbReference type="RuleBase" id="RU003945"/>
    </source>
</evidence>
<dbReference type="Proteomes" id="UP000019478">
    <property type="component" value="Unassembled WGS sequence"/>
</dbReference>
<proteinExistence type="inferred from homology"/>
<keyword evidence="3 9" id="KW-0812">Transmembrane</keyword>
<dbReference type="AlphaFoldDB" id="W9YPV8"/>
<dbReference type="EMBL" id="AMGY01000001">
    <property type="protein sequence ID" value="EXJ91705.1"/>
    <property type="molecule type" value="Genomic_DNA"/>
</dbReference>
<evidence type="ECO:0000256" key="7">
    <source>
        <dbReference type="ARBA" id="ARBA00023128"/>
    </source>
</evidence>
<evidence type="ECO:0000256" key="6">
    <source>
        <dbReference type="ARBA" id="ARBA00022989"/>
    </source>
</evidence>
<keyword evidence="8" id="KW-0472">Membrane</keyword>
<feature type="compositionally biased region" description="Basic and acidic residues" evidence="10">
    <location>
        <begin position="470"/>
        <end position="482"/>
    </location>
</feature>
<dbReference type="Pfam" id="PF02096">
    <property type="entry name" value="60KD_IMP"/>
    <property type="match status" value="1"/>
</dbReference>
<accession>W9YPV8</accession>
<gene>
    <name evidence="12" type="ORF">A1O3_00255</name>
</gene>
<dbReference type="PANTHER" id="PTHR12428">
    <property type="entry name" value="OXA1"/>
    <property type="match status" value="1"/>
</dbReference>
<organism evidence="12 13">
    <name type="scientific">Capronia epimyces CBS 606.96</name>
    <dbReference type="NCBI Taxonomy" id="1182542"/>
    <lineage>
        <taxon>Eukaryota</taxon>
        <taxon>Fungi</taxon>
        <taxon>Dikarya</taxon>
        <taxon>Ascomycota</taxon>
        <taxon>Pezizomycotina</taxon>
        <taxon>Eurotiomycetes</taxon>
        <taxon>Chaetothyriomycetidae</taxon>
        <taxon>Chaetothyriales</taxon>
        <taxon>Herpotrichiellaceae</taxon>
        <taxon>Capronia</taxon>
    </lineage>
</organism>
<evidence type="ECO:0000256" key="10">
    <source>
        <dbReference type="SAM" id="MobiDB-lite"/>
    </source>
</evidence>
<dbReference type="GeneID" id="19164395"/>
<dbReference type="STRING" id="1182542.W9YPV8"/>
<dbReference type="GO" id="GO:0032977">
    <property type="term" value="F:membrane insertase activity"/>
    <property type="evidence" value="ECO:0007669"/>
    <property type="project" value="InterPro"/>
</dbReference>
<dbReference type="eggNOG" id="KOG1239">
    <property type="taxonomic scope" value="Eukaryota"/>
</dbReference>
<evidence type="ECO:0000256" key="4">
    <source>
        <dbReference type="ARBA" id="ARBA00022792"/>
    </source>
</evidence>
<dbReference type="GO" id="GO:0005743">
    <property type="term" value="C:mitochondrial inner membrane"/>
    <property type="evidence" value="ECO:0007669"/>
    <property type="project" value="UniProtKB-SubCell"/>
</dbReference>